<dbReference type="Gene3D" id="2.40.30.10">
    <property type="entry name" value="Translation factors"/>
    <property type="match status" value="1"/>
</dbReference>
<evidence type="ECO:0000256" key="4">
    <source>
        <dbReference type="ARBA" id="ARBA00022630"/>
    </source>
</evidence>
<evidence type="ECO:0000259" key="11">
    <source>
        <dbReference type="PROSITE" id="PS51384"/>
    </source>
</evidence>
<keyword evidence="4" id="KW-0285">Flavoprotein</keyword>
<evidence type="ECO:0000256" key="5">
    <source>
        <dbReference type="ARBA" id="ARBA00022741"/>
    </source>
</evidence>
<keyword evidence="6" id="KW-0274">FAD</keyword>
<evidence type="ECO:0000256" key="9">
    <source>
        <dbReference type="ARBA" id="ARBA00034078"/>
    </source>
</evidence>
<dbReference type="SUPFAM" id="SSF52343">
    <property type="entry name" value="Ferredoxin reductase-like, C-terminal NADP-linked domain"/>
    <property type="match status" value="1"/>
</dbReference>
<dbReference type="STRING" id="327939.BIW53_19180"/>
<dbReference type="EMBL" id="MNAN01000037">
    <property type="protein sequence ID" value="OHU93480.1"/>
    <property type="molecule type" value="Genomic_DNA"/>
</dbReference>
<feature type="domain" description="FAD-binding FR-type" evidence="11">
    <location>
        <begin position="2"/>
        <end position="101"/>
    </location>
</feature>
<dbReference type="Gene3D" id="3.40.50.80">
    <property type="entry name" value="Nucleotide-binding domain of ferredoxin-NADP reductase (FNR) module"/>
    <property type="match status" value="1"/>
</dbReference>
<comment type="similarity">
    <text evidence="2">Belongs to the ferredoxin--NADP reductase type 1 family.</text>
</comment>
<evidence type="ECO:0000256" key="10">
    <source>
        <dbReference type="ARBA" id="ARBA00047776"/>
    </source>
</evidence>
<dbReference type="InterPro" id="IPR017938">
    <property type="entry name" value="Riboflavin_synthase-like_b-brl"/>
</dbReference>
<dbReference type="InterPro" id="IPR033892">
    <property type="entry name" value="FNR_bac"/>
</dbReference>
<sequence>MAQWTTGRVVEINWWTPSLFSLRVSANIQPFKAGQFTKLALQIGDKRIARAYSFVNSPQDPVLEFYLIEVPDGSLSERLAELKAGDEIMIEERANGFLTLDELPDADTLWMLSTGTAIGPFLSILAQGELWDRFKRVILVHGVRQNTDLTYQDRIKAVQKLFSQFQYVPAVSREQPEFGLFGRITNLLDSGKLAEYCGYDALPQSSHFMLCGNPQMVKDTTNILINKGFDRHRRAKPGHITVEQYW</sequence>
<evidence type="ECO:0000256" key="2">
    <source>
        <dbReference type="ARBA" id="ARBA00008312"/>
    </source>
</evidence>
<protein>
    <recommendedName>
        <fullName evidence="3">ferredoxin--NADP(+) reductase</fullName>
        <ecNumber evidence="3">1.18.1.2</ecNumber>
    </recommendedName>
</protein>
<dbReference type="PANTHER" id="PTHR47878">
    <property type="entry name" value="OXIDOREDUCTASE FAD/NAD(P)-BINDING DOMAIN PROTEIN"/>
    <property type="match status" value="1"/>
</dbReference>
<name>A0A1S1N265_9GAMM</name>
<proteinExistence type="inferred from homology"/>
<comment type="cofactor">
    <cofactor evidence="9">
        <name>[2Fe-2S] cluster</name>
        <dbReference type="ChEBI" id="CHEBI:190135"/>
    </cofactor>
</comment>
<dbReference type="EC" id="1.18.1.2" evidence="3"/>
<comment type="caution">
    <text evidence="12">The sequence shown here is derived from an EMBL/GenBank/DDBJ whole genome shotgun (WGS) entry which is preliminary data.</text>
</comment>
<evidence type="ECO:0000256" key="7">
    <source>
        <dbReference type="ARBA" id="ARBA00022857"/>
    </source>
</evidence>
<keyword evidence="13" id="KW-1185">Reference proteome</keyword>
<dbReference type="InterPro" id="IPR051930">
    <property type="entry name" value="FNR_type-1"/>
</dbReference>
<dbReference type="Proteomes" id="UP000180253">
    <property type="component" value="Unassembled WGS sequence"/>
</dbReference>
<evidence type="ECO:0000256" key="6">
    <source>
        <dbReference type="ARBA" id="ARBA00022827"/>
    </source>
</evidence>
<evidence type="ECO:0000256" key="3">
    <source>
        <dbReference type="ARBA" id="ARBA00013223"/>
    </source>
</evidence>
<dbReference type="RefSeq" id="WP_070993636.1">
    <property type="nucleotide sequence ID" value="NZ_CBCSHD010000012.1"/>
</dbReference>
<evidence type="ECO:0000313" key="12">
    <source>
        <dbReference type="EMBL" id="OHU93480.1"/>
    </source>
</evidence>
<keyword evidence="7" id="KW-0521">NADP</keyword>
<dbReference type="GO" id="GO:0042167">
    <property type="term" value="P:heme catabolic process"/>
    <property type="evidence" value="ECO:0007669"/>
    <property type="project" value="TreeGrafter"/>
</dbReference>
<accession>A0A1S1N265</accession>
<dbReference type="InterPro" id="IPR008333">
    <property type="entry name" value="Cbr1-like_FAD-bd_dom"/>
</dbReference>
<dbReference type="AlphaFoldDB" id="A0A1S1N265"/>
<dbReference type="InterPro" id="IPR001433">
    <property type="entry name" value="OxRdtase_FAD/NAD-bd"/>
</dbReference>
<evidence type="ECO:0000256" key="8">
    <source>
        <dbReference type="ARBA" id="ARBA00023002"/>
    </source>
</evidence>
<dbReference type="InterPro" id="IPR039261">
    <property type="entry name" value="FNR_nucleotide-bd"/>
</dbReference>
<dbReference type="CDD" id="cd06195">
    <property type="entry name" value="FNR1"/>
    <property type="match status" value="1"/>
</dbReference>
<comment type="catalytic activity">
    <reaction evidence="10">
        <text>2 reduced [2Fe-2S]-[ferredoxin] + NADP(+) + H(+) = 2 oxidized [2Fe-2S]-[ferredoxin] + NADPH</text>
        <dbReference type="Rhea" id="RHEA:20125"/>
        <dbReference type="Rhea" id="RHEA-COMP:10000"/>
        <dbReference type="Rhea" id="RHEA-COMP:10001"/>
        <dbReference type="ChEBI" id="CHEBI:15378"/>
        <dbReference type="ChEBI" id="CHEBI:33737"/>
        <dbReference type="ChEBI" id="CHEBI:33738"/>
        <dbReference type="ChEBI" id="CHEBI:57783"/>
        <dbReference type="ChEBI" id="CHEBI:58349"/>
        <dbReference type="EC" id="1.18.1.2"/>
    </reaction>
</comment>
<dbReference type="Pfam" id="PF00175">
    <property type="entry name" value="NAD_binding_1"/>
    <property type="match status" value="1"/>
</dbReference>
<dbReference type="Pfam" id="PF00970">
    <property type="entry name" value="FAD_binding_6"/>
    <property type="match status" value="1"/>
</dbReference>
<evidence type="ECO:0000256" key="1">
    <source>
        <dbReference type="ARBA" id="ARBA00001974"/>
    </source>
</evidence>
<dbReference type="InterPro" id="IPR017927">
    <property type="entry name" value="FAD-bd_FR_type"/>
</dbReference>
<gene>
    <name evidence="12" type="ORF">BIW53_19180</name>
</gene>
<comment type="cofactor">
    <cofactor evidence="1">
        <name>FAD</name>
        <dbReference type="ChEBI" id="CHEBI:57692"/>
    </cofactor>
</comment>
<keyword evidence="5" id="KW-0547">Nucleotide-binding</keyword>
<dbReference type="GO" id="GO:0034599">
    <property type="term" value="P:cellular response to oxidative stress"/>
    <property type="evidence" value="ECO:0007669"/>
    <property type="project" value="TreeGrafter"/>
</dbReference>
<evidence type="ECO:0000313" key="13">
    <source>
        <dbReference type="Proteomes" id="UP000180253"/>
    </source>
</evidence>
<dbReference type="GO" id="GO:0004324">
    <property type="term" value="F:ferredoxin-NADP+ reductase activity"/>
    <property type="evidence" value="ECO:0007669"/>
    <property type="project" value="UniProtKB-EC"/>
</dbReference>
<dbReference type="OrthoDB" id="9784483at2"/>
<organism evidence="12 13">
    <name type="scientific">Pseudoalteromonas byunsanensis</name>
    <dbReference type="NCBI Taxonomy" id="327939"/>
    <lineage>
        <taxon>Bacteria</taxon>
        <taxon>Pseudomonadati</taxon>
        <taxon>Pseudomonadota</taxon>
        <taxon>Gammaproteobacteria</taxon>
        <taxon>Alteromonadales</taxon>
        <taxon>Pseudoalteromonadaceae</taxon>
        <taxon>Pseudoalteromonas</taxon>
    </lineage>
</organism>
<keyword evidence="8" id="KW-0560">Oxidoreductase</keyword>
<reference evidence="12 13" key="1">
    <citation type="submission" date="2016-10" db="EMBL/GenBank/DDBJ databases">
        <title>Pseudoalteromonas amylolytica sp. nov., isolated from the surface seawater.</title>
        <authorList>
            <person name="Wu Y.-H."/>
            <person name="Cheng H."/>
            <person name="Jin X.-B."/>
            <person name="Wang C.-S."/>
            <person name="Xu X.-W."/>
        </authorList>
    </citation>
    <scope>NUCLEOTIDE SEQUENCE [LARGE SCALE GENOMIC DNA]</scope>
    <source>
        <strain evidence="12 13">JCM 12483</strain>
    </source>
</reference>
<dbReference type="PANTHER" id="PTHR47878:SF1">
    <property type="entry name" value="FLAVODOXIN_FERREDOXIN--NADP REDUCTASE"/>
    <property type="match status" value="1"/>
</dbReference>
<dbReference type="PROSITE" id="PS51384">
    <property type="entry name" value="FAD_FR"/>
    <property type="match status" value="1"/>
</dbReference>
<dbReference type="GO" id="GO:0000166">
    <property type="term" value="F:nucleotide binding"/>
    <property type="evidence" value="ECO:0007669"/>
    <property type="project" value="UniProtKB-KW"/>
</dbReference>
<dbReference type="SUPFAM" id="SSF63380">
    <property type="entry name" value="Riboflavin synthase domain-like"/>
    <property type="match status" value="1"/>
</dbReference>